<protein>
    <submittedName>
        <fullName evidence="1">Uncharacterized protein</fullName>
    </submittedName>
</protein>
<evidence type="ECO:0000313" key="2">
    <source>
        <dbReference type="Proteomes" id="UP000198711"/>
    </source>
</evidence>
<sequence length="70" mass="8291">MKHTTRLSYLMQLSWEVQRKKHISRARALQAAWAILLNEDITIYYLVKRHSNRNTPNKIEAKDLALFASH</sequence>
<accession>A0A8X8IDR9</accession>
<dbReference type="AlphaFoldDB" id="A0A8X8IDR9"/>
<proteinExistence type="predicted"/>
<comment type="caution">
    <text evidence="1">The sequence shown here is derived from an EMBL/GenBank/DDBJ whole genome shotgun (WGS) entry which is preliminary data.</text>
</comment>
<organism evidence="1 2">
    <name type="scientific">Hydrobacter penzbergensis</name>
    <dbReference type="NCBI Taxonomy" id="1235997"/>
    <lineage>
        <taxon>Bacteria</taxon>
        <taxon>Pseudomonadati</taxon>
        <taxon>Bacteroidota</taxon>
        <taxon>Chitinophagia</taxon>
        <taxon>Chitinophagales</taxon>
        <taxon>Chitinophagaceae</taxon>
        <taxon>Hydrobacter</taxon>
    </lineage>
</organism>
<gene>
    <name evidence="1" type="ORF">SAMN05444410_10315</name>
</gene>
<dbReference type="EMBL" id="FNNO01000003">
    <property type="protein sequence ID" value="SDW46104.1"/>
    <property type="molecule type" value="Genomic_DNA"/>
</dbReference>
<dbReference type="Proteomes" id="UP000198711">
    <property type="component" value="Unassembled WGS sequence"/>
</dbReference>
<keyword evidence="2" id="KW-1185">Reference proteome</keyword>
<dbReference type="RefSeq" id="WP_139173834.1">
    <property type="nucleotide sequence ID" value="NZ_FNNO01000003.1"/>
</dbReference>
<name>A0A8X8IDR9_9BACT</name>
<evidence type="ECO:0000313" key="1">
    <source>
        <dbReference type="EMBL" id="SDW46104.1"/>
    </source>
</evidence>
<reference evidence="1 2" key="1">
    <citation type="submission" date="2016-10" db="EMBL/GenBank/DDBJ databases">
        <authorList>
            <person name="Varghese N."/>
            <person name="Submissions S."/>
        </authorList>
    </citation>
    <scope>NUCLEOTIDE SEQUENCE [LARGE SCALE GENOMIC DNA]</scope>
    <source>
        <strain evidence="1 2">DSM 25353</strain>
    </source>
</reference>